<protein>
    <submittedName>
        <fullName evidence="2">Uncharacterized protein</fullName>
    </submittedName>
</protein>
<feature type="coiled-coil region" evidence="1">
    <location>
        <begin position="125"/>
        <end position="240"/>
    </location>
</feature>
<dbReference type="Proteomes" id="UP000663844">
    <property type="component" value="Unassembled WGS sequence"/>
</dbReference>
<organism evidence="2 4">
    <name type="scientific">Adineta steineri</name>
    <dbReference type="NCBI Taxonomy" id="433720"/>
    <lineage>
        <taxon>Eukaryota</taxon>
        <taxon>Metazoa</taxon>
        <taxon>Spiralia</taxon>
        <taxon>Gnathifera</taxon>
        <taxon>Rotifera</taxon>
        <taxon>Eurotatoria</taxon>
        <taxon>Bdelloidea</taxon>
        <taxon>Adinetida</taxon>
        <taxon>Adinetidae</taxon>
        <taxon>Adineta</taxon>
    </lineage>
</organism>
<reference evidence="2" key="1">
    <citation type="submission" date="2021-02" db="EMBL/GenBank/DDBJ databases">
        <authorList>
            <person name="Nowell W R."/>
        </authorList>
    </citation>
    <scope>NUCLEOTIDE SEQUENCE</scope>
</reference>
<feature type="non-terminal residue" evidence="2">
    <location>
        <position position="253"/>
    </location>
</feature>
<name>A0A815QRX9_9BILA</name>
<accession>A0A815QRX9</accession>
<dbReference type="EMBL" id="CAJNOG010001727">
    <property type="protein sequence ID" value="CAF1467013.1"/>
    <property type="molecule type" value="Genomic_DNA"/>
</dbReference>
<evidence type="ECO:0000313" key="2">
    <source>
        <dbReference type="EMBL" id="CAF1467013.1"/>
    </source>
</evidence>
<gene>
    <name evidence="2" type="ORF">JYZ213_LOCUS41585</name>
    <name evidence="3" type="ORF">OXD698_LOCUS42436</name>
</gene>
<proteinExistence type="predicted"/>
<sequence>DELKEKQQQVTALCNDLIPRSTTDDVDVLKQELITVQQCMNEMALEKEQQIDKLRNILMENYQSAVELERVETMFNQNLLIHDELINENTSQIGHEINAVKQFVRVTHKRQENIKNTVKYMRNRLLENQIEMKQLKQTNIQLQNDVQIEQRQINSYRNQIETLNNEIHLLKKNQDQYEQQIKECRIQIKEINNQRQQIQDECDHMSKQLLQITNEKEQKINELKHQISTLREQHISTENSLRIAKTLNNNQIC</sequence>
<dbReference type="EMBL" id="CAJOAZ010011103">
    <property type="protein sequence ID" value="CAF4231717.1"/>
    <property type="molecule type" value="Genomic_DNA"/>
</dbReference>
<evidence type="ECO:0000313" key="3">
    <source>
        <dbReference type="EMBL" id="CAF4231717.1"/>
    </source>
</evidence>
<comment type="caution">
    <text evidence="2">The sequence shown here is derived from an EMBL/GenBank/DDBJ whole genome shotgun (WGS) entry which is preliminary data.</text>
</comment>
<evidence type="ECO:0000313" key="4">
    <source>
        <dbReference type="Proteomes" id="UP000663845"/>
    </source>
</evidence>
<evidence type="ECO:0000256" key="1">
    <source>
        <dbReference type="SAM" id="Coils"/>
    </source>
</evidence>
<dbReference type="Proteomes" id="UP000663845">
    <property type="component" value="Unassembled WGS sequence"/>
</dbReference>
<keyword evidence="1" id="KW-0175">Coiled coil</keyword>
<dbReference type="AlphaFoldDB" id="A0A815QRX9"/>
<dbReference type="Gene3D" id="1.10.287.1490">
    <property type="match status" value="1"/>
</dbReference>